<dbReference type="HOGENOM" id="CLU_3010498_0_0_10"/>
<dbReference type="EMBL" id="ACUZ02000003">
    <property type="protein sequence ID" value="EFB33293.1"/>
    <property type="molecule type" value="Genomic_DNA"/>
</dbReference>
<gene>
    <name evidence="1" type="ORF">HMPREF0971_00052</name>
</gene>
<sequence>MKADLMQITVCFNAFYNTVSPRNKKEESAIALSPDTKIMFLRSKCKSIVKIINNEV</sequence>
<organism evidence="1 2">
    <name type="scientific">Segatella oris F0302</name>
    <dbReference type="NCBI Taxonomy" id="649760"/>
    <lineage>
        <taxon>Bacteria</taxon>
        <taxon>Pseudomonadati</taxon>
        <taxon>Bacteroidota</taxon>
        <taxon>Bacteroidia</taxon>
        <taxon>Bacteroidales</taxon>
        <taxon>Prevotellaceae</taxon>
        <taxon>Segatella</taxon>
    </lineage>
</organism>
<dbReference type="Proteomes" id="UP000004079">
    <property type="component" value="Unassembled WGS sequence"/>
</dbReference>
<accession>D1QM70</accession>
<reference evidence="1 2" key="1">
    <citation type="submission" date="2009-11" db="EMBL/GenBank/DDBJ databases">
        <authorList>
            <person name="Weinstock G."/>
            <person name="Sodergren E."/>
            <person name="Clifton S."/>
            <person name="Fulton L."/>
            <person name="Fulton B."/>
            <person name="Courtney L."/>
            <person name="Fronick C."/>
            <person name="Harrison M."/>
            <person name="Strong C."/>
            <person name="Farmer C."/>
            <person name="Delahaunty K."/>
            <person name="Markovic C."/>
            <person name="Hall O."/>
            <person name="Minx P."/>
            <person name="Tomlinson C."/>
            <person name="Mitreva M."/>
            <person name="Nelson J."/>
            <person name="Hou S."/>
            <person name="Wollam A."/>
            <person name="Pepin K.H."/>
            <person name="Johnson M."/>
            <person name="Bhonagiri V."/>
            <person name="Nash W.E."/>
            <person name="Warren W."/>
            <person name="Chinwalla A."/>
            <person name="Mardis E.R."/>
            <person name="Wilson R.K."/>
        </authorList>
    </citation>
    <scope>NUCLEOTIDE SEQUENCE [LARGE SCALE GENOMIC DNA]</scope>
    <source>
        <strain evidence="1 2">F0302</strain>
    </source>
</reference>
<name>D1QM70_9BACT</name>
<proteinExistence type="predicted"/>
<evidence type="ECO:0000313" key="2">
    <source>
        <dbReference type="Proteomes" id="UP000004079"/>
    </source>
</evidence>
<dbReference type="AlphaFoldDB" id="D1QM70"/>
<comment type="caution">
    <text evidence="1">The sequence shown here is derived from an EMBL/GenBank/DDBJ whole genome shotgun (WGS) entry which is preliminary data.</text>
</comment>
<protein>
    <submittedName>
        <fullName evidence="1">Uncharacterized protein</fullName>
    </submittedName>
</protein>
<evidence type="ECO:0000313" key="1">
    <source>
        <dbReference type="EMBL" id="EFB33293.1"/>
    </source>
</evidence>